<evidence type="ECO:0000313" key="2">
    <source>
        <dbReference type="EMBL" id="MDR6534727.1"/>
    </source>
</evidence>
<name>A0ABU1N8T9_9BURK</name>
<dbReference type="InterPro" id="IPR041698">
    <property type="entry name" value="Methyltransf_25"/>
</dbReference>
<keyword evidence="2" id="KW-0489">Methyltransferase</keyword>
<evidence type="ECO:0000313" key="3">
    <source>
        <dbReference type="Proteomes" id="UP001184230"/>
    </source>
</evidence>
<sequence length="242" mass="27199">MGMMPNAPDSEPKAEALAVAERYARRKAADLYSILRPEVVLSTQEWQREMLFMFGSVCGYTNVDMSSLKLVDVGCGYGGHLLDFLRFGFSPQNLYGIELLPERVASARARLPDALKVHEGDASTADVAPASQDIVFQSVVFSSLLDDAFQRDLAGQMWSWVRPGGGVLWYDFVYDNPSNCDVRGVSIRRLSTLFPHGRMTVRRVTLAPPISRRVCRVHPAVYHFFNLLPFLRTHVLCWIAKD</sequence>
<gene>
    <name evidence="2" type="ORF">J2739_000487</name>
</gene>
<feature type="domain" description="Methyltransferase" evidence="1">
    <location>
        <begin position="71"/>
        <end position="165"/>
    </location>
</feature>
<dbReference type="GO" id="GO:0032259">
    <property type="term" value="P:methylation"/>
    <property type="evidence" value="ECO:0007669"/>
    <property type="project" value="UniProtKB-KW"/>
</dbReference>
<evidence type="ECO:0000259" key="1">
    <source>
        <dbReference type="Pfam" id="PF13649"/>
    </source>
</evidence>
<dbReference type="InterPro" id="IPR029063">
    <property type="entry name" value="SAM-dependent_MTases_sf"/>
</dbReference>
<keyword evidence="3" id="KW-1185">Reference proteome</keyword>
<organism evidence="2 3">
    <name type="scientific">Variovorax soli</name>
    <dbReference type="NCBI Taxonomy" id="376815"/>
    <lineage>
        <taxon>Bacteria</taxon>
        <taxon>Pseudomonadati</taxon>
        <taxon>Pseudomonadota</taxon>
        <taxon>Betaproteobacteria</taxon>
        <taxon>Burkholderiales</taxon>
        <taxon>Comamonadaceae</taxon>
        <taxon>Variovorax</taxon>
    </lineage>
</organism>
<reference evidence="2 3" key="1">
    <citation type="submission" date="2023-07" db="EMBL/GenBank/DDBJ databases">
        <title>Sorghum-associated microbial communities from plants grown in Nebraska, USA.</title>
        <authorList>
            <person name="Schachtman D."/>
        </authorList>
    </citation>
    <scope>NUCLEOTIDE SEQUENCE [LARGE SCALE GENOMIC DNA]</scope>
    <source>
        <strain evidence="2 3">DS1781</strain>
    </source>
</reference>
<dbReference type="Gene3D" id="3.40.50.150">
    <property type="entry name" value="Vaccinia Virus protein VP39"/>
    <property type="match status" value="1"/>
</dbReference>
<dbReference type="CDD" id="cd02440">
    <property type="entry name" value="AdoMet_MTases"/>
    <property type="match status" value="1"/>
</dbReference>
<comment type="caution">
    <text evidence="2">The sequence shown here is derived from an EMBL/GenBank/DDBJ whole genome shotgun (WGS) entry which is preliminary data.</text>
</comment>
<accession>A0ABU1N8T9</accession>
<dbReference type="Proteomes" id="UP001184230">
    <property type="component" value="Unassembled WGS sequence"/>
</dbReference>
<dbReference type="GO" id="GO:0008168">
    <property type="term" value="F:methyltransferase activity"/>
    <property type="evidence" value="ECO:0007669"/>
    <property type="project" value="UniProtKB-KW"/>
</dbReference>
<dbReference type="SUPFAM" id="SSF53335">
    <property type="entry name" value="S-adenosyl-L-methionine-dependent methyltransferases"/>
    <property type="match status" value="1"/>
</dbReference>
<dbReference type="RefSeq" id="WP_309898145.1">
    <property type="nucleotide sequence ID" value="NZ_JAVDRF010000001.1"/>
</dbReference>
<dbReference type="Pfam" id="PF13649">
    <property type="entry name" value="Methyltransf_25"/>
    <property type="match status" value="1"/>
</dbReference>
<protein>
    <submittedName>
        <fullName evidence="2">SAM-dependent methyltransferase</fullName>
    </submittedName>
</protein>
<dbReference type="EMBL" id="JAVDRF010000001">
    <property type="protein sequence ID" value="MDR6534727.1"/>
    <property type="molecule type" value="Genomic_DNA"/>
</dbReference>
<keyword evidence="2" id="KW-0808">Transferase</keyword>
<proteinExistence type="predicted"/>